<dbReference type="KEGG" id="ffa:FFWV33_14460"/>
<keyword evidence="5" id="KW-1185">Reference proteome</keyword>
<accession>A0A2S1LFW3</accession>
<feature type="domain" description="GH16" evidence="3">
    <location>
        <begin position="45"/>
        <end position="291"/>
    </location>
</feature>
<dbReference type="Proteomes" id="UP000244527">
    <property type="component" value="Chromosome"/>
</dbReference>
<comment type="similarity">
    <text evidence="1">Belongs to the glycosyl hydrolase 16 family.</text>
</comment>
<proteinExistence type="inferred from homology"/>
<name>A0A2S1LFW3_9FLAO</name>
<sequence>MTMFQLTLKNQIMKLKKLQKISLGLLTVFFTVSTIVAQPAAPSGKKWVKATYLSDDFNGSFDTSKWEQSIWNYAGTPTLMNNNNSGVSGGNLWIKATDNGQSNSGAWFQSSRVQSKAKVGFPMYTECRIKAANISAYSTYWLNNGDANNRDEIDICENNPKPSITSQTYRPYTMYSQYFIVKNGVTERNAGNFDNRNLPAGNPAKGVKWNTYQVLGCYWKDSKHVQFYINGAPAGSLTTTGVFTLAQNIIWDLWTGPFDYLGGLAVRSDLANEAQSTMYVDWINTYTLANITGKEVESKLKSETYNYKTSVSPNPVSNLLQVTLKSENDYNSYSIIDPLGRSVAQGKIAVGSAEYNVNVSSLKSGIYFLILNGEDDSEKIKIMKN</sequence>
<dbReference type="Gene3D" id="2.60.120.200">
    <property type="match status" value="1"/>
</dbReference>
<dbReference type="NCBIfam" id="TIGR04183">
    <property type="entry name" value="Por_Secre_tail"/>
    <property type="match status" value="1"/>
</dbReference>
<dbReference type="InterPro" id="IPR013320">
    <property type="entry name" value="ConA-like_dom_sf"/>
</dbReference>
<dbReference type="AlphaFoldDB" id="A0A2S1LFW3"/>
<reference evidence="4 5" key="1">
    <citation type="submission" date="2017-04" db="EMBL/GenBank/DDBJ databases">
        <title>Compelte genome sequence of WV33.</title>
        <authorList>
            <person name="Lee P.C."/>
        </authorList>
    </citation>
    <scope>NUCLEOTIDE SEQUENCE [LARGE SCALE GENOMIC DNA]</scope>
    <source>
        <strain evidence="4 5">WV33</strain>
    </source>
</reference>
<dbReference type="GO" id="GO:0005975">
    <property type="term" value="P:carbohydrate metabolic process"/>
    <property type="evidence" value="ECO:0007669"/>
    <property type="project" value="InterPro"/>
</dbReference>
<protein>
    <recommendedName>
        <fullName evidence="3">GH16 domain-containing protein</fullName>
    </recommendedName>
</protein>
<dbReference type="InterPro" id="IPR026444">
    <property type="entry name" value="Secre_tail"/>
</dbReference>
<evidence type="ECO:0000256" key="1">
    <source>
        <dbReference type="ARBA" id="ARBA00006865"/>
    </source>
</evidence>
<gene>
    <name evidence="4" type="ORF">FFWV33_14460</name>
</gene>
<dbReference type="EMBL" id="CP020918">
    <property type="protein sequence ID" value="AWG22644.1"/>
    <property type="molecule type" value="Genomic_DNA"/>
</dbReference>
<keyword evidence="2" id="KW-0732">Signal</keyword>
<dbReference type="GO" id="GO:0004553">
    <property type="term" value="F:hydrolase activity, hydrolyzing O-glycosyl compounds"/>
    <property type="evidence" value="ECO:0007669"/>
    <property type="project" value="InterPro"/>
</dbReference>
<dbReference type="SUPFAM" id="SSF49899">
    <property type="entry name" value="Concanavalin A-like lectins/glucanases"/>
    <property type="match status" value="1"/>
</dbReference>
<evidence type="ECO:0000313" key="4">
    <source>
        <dbReference type="EMBL" id="AWG22644.1"/>
    </source>
</evidence>
<dbReference type="Pfam" id="PF18962">
    <property type="entry name" value="Por_Secre_tail"/>
    <property type="match status" value="1"/>
</dbReference>
<evidence type="ECO:0000259" key="3">
    <source>
        <dbReference type="PROSITE" id="PS51762"/>
    </source>
</evidence>
<organism evidence="4 5">
    <name type="scientific">Flavobacterium faecale</name>
    <dbReference type="NCBI Taxonomy" id="1355330"/>
    <lineage>
        <taxon>Bacteria</taxon>
        <taxon>Pseudomonadati</taxon>
        <taxon>Bacteroidota</taxon>
        <taxon>Flavobacteriia</taxon>
        <taxon>Flavobacteriales</taxon>
        <taxon>Flavobacteriaceae</taxon>
        <taxon>Flavobacterium</taxon>
    </lineage>
</organism>
<dbReference type="PROSITE" id="PS51762">
    <property type="entry name" value="GH16_2"/>
    <property type="match status" value="1"/>
</dbReference>
<evidence type="ECO:0000313" key="5">
    <source>
        <dbReference type="Proteomes" id="UP000244527"/>
    </source>
</evidence>
<evidence type="ECO:0000256" key="2">
    <source>
        <dbReference type="ARBA" id="ARBA00022729"/>
    </source>
</evidence>
<dbReference type="InterPro" id="IPR000757">
    <property type="entry name" value="Beta-glucanase-like"/>
</dbReference>